<proteinExistence type="predicted"/>
<name>A0A4C1SII0_EUMVA</name>
<accession>A0A4C1SII0</accession>
<dbReference type="AlphaFoldDB" id="A0A4C1SII0"/>
<dbReference type="Proteomes" id="UP000299102">
    <property type="component" value="Unassembled WGS sequence"/>
</dbReference>
<evidence type="ECO:0000256" key="1">
    <source>
        <dbReference type="SAM" id="Phobius"/>
    </source>
</evidence>
<dbReference type="OrthoDB" id="43122at2759"/>
<keyword evidence="3" id="KW-1185">Reference proteome</keyword>
<sequence length="128" mass="14569">MRNPLFAPQSGDSCLFRVLALGHLLFVFTSWYDSTKLARIETSCSEIGRIRNQLFLPTDAKTVAWELESHSSPSSSSYAVIPYVSPQHYHDLYKYFAAAHDRMSFSGLLVRGRQIHKTDGWTDNEVIL</sequence>
<keyword evidence="1" id="KW-0472">Membrane</keyword>
<gene>
    <name evidence="2" type="ORF">EVAR_2297_1</name>
</gene>
<keyword evidence="1" id="KW-1133">Transmembrane helix</keyword>
<organism evidence="2 3">
    <name type="scientific">Eumeta variegata</name>
    <name type="common">Bagworm moth</name>
    <name type="synonym">Eumeta japonica</name>
    <dbReference type="NCBI Taxonomy" id="151549"/>
    <lineage>
        <taxon>Eukaryota</taxon>
        <taxon>Metazoa</taxon>
        <taxon>Ecdysozoa</taxon>
        <taxon>Arthropoda</taxon>
        <taxon>Hexapoda</taxon>
        <taxon>Insecta</taxon>
        <taxon>Pterygota</taxon>
        <taxon>Neoptera</taxon>
        <taxon>Endopterygota</taxon>
        <taxon>Lepidoptera</taxon>
        <taxon>Glossata</taxon>
        <taxon>Ditrysia</taxon>
        <taxon>Tineoidea</taxon>
        <taxon>Psychidae</taxon>
        <taxon>Oiketicinae</taxon>
        <taxon>Eumeta</taxon>
    </lineage>
</organism>
<protein>
    <submittedName>
        <fullName evidence="2">Uncharacterized protein</fullName>
    </submittedName>
</protein>
<evidence type="ECO:0000313" key="2">
    <source>
        <dbReference type="EMBL" id="GBP01018.1"/>
    </source>
</evidence>
<dbReference type="EMBL" id="BGZK01000007">
    <property type="protein sequence ID" value="GBP01018.1"/>
    <property type="molecule type" value="Genomic_DNA"/>
</dbReference>
<comment type="caution">
    <text evidence="2">The sequence shown here is derived from an EMBL/GenBank/DDBJ whole genome shotgun (WGS) entry which is preliminary data.</text>
</comment>
<feature type="transmembrane region" description="Helical" evidence="1">
    <location>
        <begin position="15"/>
        <end position="32"/>
    </location>
</feature>
<evidence type="ECO:0000313" key="3">
    <source>
        <dbReference type="Proteomes" id="UP000299102"/>
    </source>
</evidence>
<keyword evidence="1" id="KW-0812">Transmembrane</keyword>
<reference evidence="2 3" key="1">
    <citation type="journal article" date="2019" name="Commun. Biol.">
        <title>The bagworm genome reveals a unique fibroin gene that provides high tensile strength.</title>
        <authorList>
            <person name="Kono N."/>
            <person name="Nakamura H."/>
            <person name="Ohtoshi R."/>
            <person name="Tomita M."/>
            <person name="Numata K."/>
            <person name="Arakawa K."/>
        </authorList>
    </citation>
    <scope>NUCLEOTIDE SEQUENCE [LARGE SCALE GENOMIC DNA]</scope>
</reference>